<dbReference type="RefSeq" id="WP_163076420.1">
    <property type="nucleotide sequence ID" value="NZ_CP048630.1"/>
</dbReference>
<dbReference type="PROSITE" id="PS50977">
    <property type="entry name" value="HTH_TETR_2"/>
    <property type="match status" value="1"/>
</dbReference>
<evidence type="ECO:0000313" key="7">
    <source>
        <dbReference type="Proteomes" id="UP000464751"/>
    </source>
</evidence>
<proteinExistence type="predicted"/>
<evidence type="ECO:0000256" key="2">
    <source>
        <dbReference type="ARBA" id="ARBA00023125"/>
    </source>
</evidence>
<dbReference type="InterPro" id="IPR009057">
    <property type="entry name" value="Homeodomain-like_sf"/>
</dbReference>
<evidence type="ECO:0000256" key="1">
    <source>
        <dbReference type="ARBA" id="ARBA00023015"/>
    </source>
</evidence>
<accession>A0A6P1YP68</accession>
<dbReference type="PANTHER" id="PTHR47506:SF1">
    <property type="entry name" value="HTH-TYPE TRANSCRIPTIONAL REGULATOR YJDC"/>
    <property type="match status" value="1"/>
</dbReference>
<dbReference type="PANTHER" id="PTHR47506">
    <property type="entry name" value="TRANSCRIPTIONAL REGULATORY PROTEIN"/>
    <property type="match status" value="1"/>
</dbReference>
<dbReference type="InterPro" id="IPR001647">
    <property type="entry name" value="HTH_TetR"/>
</dbReference>
<dbReference type="KEGG" id="apra:G3A50_17330"/>
<dbReference type="SUPFAM" id="SSF48498">
    <property type="entry name" value="Tetracyclin repressor-like, C-terminal domain"/>
    <property type="match status" value="1"/>
</dbReference>
<dbReference type="SUPFAM" id="SSF46689">
    <property type="entry name" value="Homeodomain-like"/>
    <property type="match status" value="1"/>
</dbReference>
<dbReference type="PRINTS" id="PR00455">
    <property type="entry name" value="HTHTETR"/>
</dbReference>
<dbReference type="GO" id="GO:0003677">
    <property type="term" value="F:DNA binding"/>
    <property type="evidence" value="ECO:0007669"/>
    <property type="project" value="UniProtKB-UniRule"/>
</dbReference>
<sequence length="193" mass="21239">MSSDSIQRHRPAAAGGDRRIAVLESALVIFSRFGYRKASLEQVARAARISRPGLYFLFASKEELFRAAVSHALEGDVAEVERILANSDRPIQDRLVDGFGRWAGRYIGPITQDISAVIADNPELLGDIVERWPKHFSELITSAIAEGANKADRELADALAQTMISTSIGLKHQVSSPDEYLARLKVAIDLLLR</sequence>
<keyword evidence="1" id="KW-0805">Transcription regulation</keyword>
<feature type="domain" description="HTH tetR-type" evidence="5">
    <location>
        <begin position="16"/>
        <end position="76"/>
    </location>
</feature>
<organism evidence="6 7">
    <name type="scientific">Ancylobacter pratisalsi</name>
    <dbReference type="NCBI Taxonomy" id="1745854"/>
    <lineage>
        <taxon>Bacteria</taxon>
        <taxon>Pseudomonadati</taxon>
        <taxon>Pseudomonadota</taxon>
        <taxon>Alphaproteobacteria</taxon>
        <taxon>Hyphomicrobiales</taxon>
        <taxon>Xanthobacteraceae</taxon>
        <taxon>Ancylobacter</taxon>
    </lineage>
</organism>
<evidence type="ECO:0000256" key="3">
    <source>
        <dbReference type="ARBA" id="ARBA00023163"/>
    </source>
</evidence>
<keyword evidence="2 4" id="KW-0238">DNA-binding</keyword>
<feature type="DNA-binding region" description="H-T-H motif" evidence="4">
    <location>
        <begin position="39"/>
        <end position="58"/>
    </location>
</feature>
<dbReference type="Proteomes" id="UP000464751">
    <property type="component" value="Chromosome"/>
</dbReference>
<evidence type="ECO:0000313" key="6">
    <source>
        <dbReference type="EMBL" id="QIB35277.1"/>
    </source>
</evidence>
<dbReference type="InterPro" id="IPR036271">
    <property type="entry name" value="Tet_transcr_reg_TetR-rel_C_sf"/>
</dbReference>
<reference evidence="6 7" key="1">
    <citation type="submission" date="2020-02" db="EMBL/GenBank/DDBJ databases">
        <authorList>
            <person name="Li G."/>
        </authorList>
    </citation>
    <scope>NUCLEOTIDE SEQUENCE [LARGE SCALE GENOMIC DNA]</scope>
    <source>
        <strain evidence="6 7">DSM 102029</strain>
    </source>
</reference>
<evidence type="ECO:0000259" key="5">
    <source>
        <dbReference type="PROSITE" id="PS50977"/>
    </source>
</evidence>
<dbReference type="AlphaFoldDB" id="A0A6P1YP68"/>
<dbReference type="Gene3D" id="1.10.357.10">
    <property type="entry name" value="Tetracycline Repressor, domain 2"/>
    <property type="match status" value="1"/>
</dbReference>
<gene>
    <name evidence="6" type="ORF">G3A50_17330</name>
</gene>
<evidence type="ECO:0000256" key="4">
    <source>
        <dbReference type="PROSITE-ProRule" id="PRU00335"/>
    </source>
</evidence>
<name>A0A6P1YP68_9HYPH</name>
<keyword evidence="7" id="KW-1185">Reference proteome</keyword>
<dbReference type="EMBL" id="CP048630">
    <property type="protein sequence ID" value="QIB35277.1"/>
    <property type="molecule type" value="Genomic_DNA"/>
</dbReference>
<dbReference type="Pfam" id="PF00440">
    <property type="entry name" value="TetR_N"/>
    <property type="match status" value="1"/>
</dbReference>
<protein>
    <submittedName>
        <fullName evidence="6">TetR/AcrR family transcriptional regulator</fullName>
    </submittedName>
</protein>
<keyword evidence="3" id="KW-0804">Transcription</keyword>
<dbReference type="Gene3D" id="1.10.10.60">
    <property type="entry name" value="Homeodomain-like"/>
    <property type="match status" value="1"/>
</dbReference>